<keyword evidence="2" id="KW-1185">Reference proteome</keyword>
<sequence length="99" mass="11909">MATNVYKKEWPNLWVTLVNSPVVPYCKDCNYHDRRRFDQRQRRTREDWQGYASYIMHIKNDESFEHILRFGRQPIVSTLNKAEIRAKLGTWCMPYGPAD</sequence>
<organism evidence="1 2">
    <name type="scientific">Parelaphostrongylus tenuis</name>
    <name type="common">Meningeal worm</name>
    <dbReference type="NCBI Taxonomy" id="148309"/>
    <lineage>
        <taxon>Eukaryota</taxon>
        <taxon>Metazoa</taxon>
        <taxon>Ecdysozoa</taxon>
        <taxon>Nematoda</taxon>
        <taxon>Chromadorea</taxon>
        <taxon>Rhabditida</taxon>
        <taxon>Rhabditina</taxon>
        <taxon>Rhabditomorpha</taxon>
        <taxon>Strongyloidea</taxon>
        <taxon>Metastrongylidae</taxon>
        <taxon>Parelaphostrongylus</taxon>
    </lineage>
</organism>
<reference evidence="1" key="1">
    <citation type="submission" date="2021-06" db="EMBL/GenBank/DDBJ databases">
        <title>Parelaphostrongylus tenuis whole genome reference sequence.</title>
        <authorList>
            <person name="Garwood T.J."/>
            <person name="Larsen P.A."/>
            <person name="Fountain-Jones N.M."/>
            <person name="Garbe J.R."/>
            <person name="Macchietto M.G."/>
            <person name="Kania S.A."/>
            <person name="Gerhold R.W."/>
            <person name="Richards J.E."/>
            <person name="Wolf T.M."/>
        </authorList>
    </citation>
    <scope>NUCLEOTIDE SEQUENCE</scope>
    <source>
        <strain evidence="1">MNPRO001-30</strain>
        <tissue evidence="1">Meninges</tissue>
    </source>
</reference>
<proteinExistence type="predicted"/>
<comment type="caution">
    <text evidence="1">The sequence shown here is derived from an EMBL/GenBank/DDBJ whole genome shotgun (WGS) entry which is preliminary data.</text>
</comment>
<gene>
    <name evidence="1" type="ORF">KIN20_023767</name>
</gene>
<dbReference type="EMBL" id="JAHQIW010004804">
    <property type="protein sequence ID" value="KAJ1363822.1"/>
    <property type="molecule type" value="Genomic_DNA"/>
</dbReference>
<accession>A0AAD5QWB5</accession>
<evidence type="ECO:0000313" key="1">
    <source>
        <dbReference type="EMBL" id="KAJ1363822.1"/>
    </source>
</evidence>
<dbReference type="Proteomes" id="UP001196413">
    <property type="component" value="Unassembled WGS sequence"/>
</dbReference>
<evidence type="ECO:0000313" key="2">
    <source>
        <dbReference type="Proteomes" id="UP001196413"/>
    </source>
</evidence>
<name>A0AAD5QWB5_PARTN</name>
<protein>
    <submittedName>
        <fullName evidence="1">Uncharacterized protein</fullName>
    </submittedName>
</protein>
<dbReference type="AlphaFoldDB" id="A0AAD5QWB5"/>